<keyword evidence="3" id="KW-1185">Reference proteome</keyword>
<feature type="chain" id="PRO_5012567740" evidence="1">
    <location>
        <begin position="21"/>
        <end position="155"/>
    </location>
</feature>
<gene>
    <name evidence="2" type="ORF">SAMN02745181_0446</name>
</gene>
<evidence type="ECO:0000313" key="3">
    <source>
        <dbReference type="Proteomes" id="UP000184510"/>
    </source>
</evidence>
<proteinExistence type="predicted"/>
<dbReference type="Proteomes" id="UP000184510">
    <property type="component" value="Unassembled WGS sequence"/>
</dbReference>
<dbReference type="EMBL" id="FQYR01000002">
    <property type="protein sequence ID" value="SHI58734.1"/>
    <property type="molecule type" value="Genomic_DNA"/>
</dbReference>
<evidence type="ECO:0000256" key="1">
    <source>
        <dbReference type="SAM" id="SignalP"/>
    </source>
</evidence>
<feature type="signal peptide" evidence="1">
    <location>
        <begin position="1"/>
        <end position="20"/>
    </location>
</feature>
<protein>
    <submittedName>
        <fullName evidence="2">Uncharacterized protein</fullName>
    </submittedName>
</protein>
<name>A0A1M6CD97_9BACT</name>
<accession>A0A1M6CD97</accession>
<reference evidence="2 3" key="1">
    <citation type="submission" date="2016-11" db="EMBL/GenBank/DDBJ databases">
        <authorList>
            <person name="Jaros S."/>
            <person name="Januszkiewicz K."/>
            <person name="Wedrychowicz H."/>
        </authorList>
    </citation>
    <scope>NUCLEOTIDE SEQUENCE [LARGE SCALE GENOMIC DNA]</scope>
    <source>
        <strain evidence="2 3">DSM 18772</strain>
    </source>
</reference>
<dbReference type="InParanoid" id="A0A1M6CD97"/>
<dbReference type="AlphaFoldDB" id="A0A1M6CD97"/>
<organism evidence="2 3">
    <name type="scientific">Rubritalea squalenifaciens DSM 18772</name>
    <dbReference type="NCBI Taxonomy" id="1123071"/>
    <lineage>
        <taxon>Bacteria</taxon>
        <taxon>Pseudomonadati</taxon>
        <taxon>Verrucomicrobiota</taxon>
        <taxon>Verrucomicrobiia</taxon>
        <taxon>Verrucomicrobiales</taxon>
        <taxon>Rubritaleaceae</taxon>
        <taxon>Rubritalea</taxon>
    </lineage>
</organism>
<keyword evidence="1" id="KW-0732">Signal</keyword>
<sequence>MKLCLLVFCIQFVFISAINGAGFKETMRKVAESKVNCIIVTPEVIQRHGSIKVPKHVTSHKVATIWGDRCEALIKEMQKSYERLPFDKAADGSVLIIFLMEDQPTTREFIMYADYYDEGVMLRIGGNHYMTTKEFNRILQKELLDLSKGDNKEGK</sequence>
<evidence type="ECO:0000313" key="2">
    <source>
        <dbReference type="EMBL" id="SHI58734.1"/>
    </source>
</evidence>